<protein>
    <submittedName>
        <fullName evidence="3">Uncharacterized protein</fullName>
    </submittedName>
</protein>
<evidence type="ECO:0000313" key="3">
    <source>
        <dbReference type="RefSeq" id="XP_030885028.1"/>
    </source>
</evidence>
<feature type="compositionally biased region" description="Basic and acidic residues" evidence="1">
    <location>
        <begin position="82"/>
        <end position="109"/>
    </location>
</feature>
<name>A0A7F8QXA5_LEPWE</name>
<dbReference type="GeneID" id="115941251"/>
<accession>A0A7F8QXA5</accession>
<dbReference type="AlphaFoldDB" id="A0A7F8QXA5"/>
<feature type="region of interest" description="Disordered" evidence="1">
    <location>
        <begin position="71"/>
        <end position="138"/>
    </location>
</feature>
<evidence type="ECO:0000313" key="2">
    <source>
        <dbReference type="Proteomes" id="UP000245341"/>
    </source>
</evidence>
<feature type="compositionally biased region" description="Polar residues" evidence="1">
    <location>
        <begin position="38"/>
        <end position="51"/>
    </location>
</feature>
<proteinExistence type="predicted"/>
<feature type="region of interest" description="Disordered" evidence="1">
    <location>
        <begin position="38"/>
        <end position="58"/>
    </location>
</feature>
<feature type="compositionally biased region" description="Acidic residues" evidence="1">
    <location>
        <begin position="110"/>
        <end position="119"/>
    </location>
</feature>
<organism evidence="2 3">
    <name type="scientific">Leptonychotes weddellii</name>
    <name type="common">Weddell seal</name>
    <name type="synonym">Otaria weddellii</name>
    <dbReference type="NCBI Taxonomy" id="9713"/>
    <lineage>
        <taxon>Eukaryota</taxon>
        <taxon>Metazoa</taxon>
        <taxon>Chordata</taxon>
        <taxon>Craniata</taxon>
        <taxon>Vertebrata</taxon>
        <taxon>Euteleostomi</taxon>
        <taxon>Mammalia</taxon>
        <taxon>Eutheria</taxon>
        <taxon>Laurasiatheria</taxon>
        <taxon>Carnivora</taxon>
        <taxon>Caniformia</taxon>
        <taxon>Pinnipedia</taxon>
        <taxon>Phocidae</taxon>
        <taxon>Monachinae</taxon>
        <taxon>Lobodontini</taxon>
        <taxon>Leptonychotes</taxon>
    </lineage>
</organism>
<sequence>MEDGEDETLEEKDSDSRDEILRSLQCFLLLAGSLCVVTPQQSGGKMTTSPENKGEEKKFLAPVFAEKLISPHRKAATWAPLPKDRSVKFKDHEKRNGSSEEEEDKKAELGQDEEGDESSSGDSLACHPTSLPEGFCEAPTLQKAALAIPG</sequence>
<reference evidence="3" key="1">
    <citation type="submission" date="2025-08" db="UniProtKB">
        <authorList>
            <consortium name="RefSeq"/>
        </authorList>
    </citation>
    <scope>IDENTIFICATION</scope>
    <source>
        <tissue evidence="3">Liver</tissue>
    </source>
</reference>
<dbReference type="RefSeq" id="XP_030885028.1">
    <property type="nucleotide sequence ID" value="XM_031029168.1"/>
</dbReference>
<keyword evidence="2" id="KW-1185">Reference proteome</keyword>
<gene>
    <name evidence="3" type="primary">LOC115941251</name>
</gene>
<dbReference type="Proteomes" id="UP000245341">
    <property type="component" value="Unplaced"/>
</dbReference>
<evidence type="ECO:0000256" key="1">
    <source>
        <dbReference type="SAM" id="MobiDB-lite"/>
    </source>
</evidence>